<protein>
    <submittedName>
        <fullName evidence="3">Uncharacterized protein</fullName>
    </submittedName>
</protein>
<name>A0A915D3K8_9BILA</name>
<evidence type="ECO:0000313" key="2">
    <source>
        <dbReference type="Proteomes" id="UP000887574"/>
    </source>
</evidence>
<reference evidence="3" key="1">
    <citation type="submission" date="2022-11" db="UniProtKB">
        <authorList>
            <consortium name="WormBaseParasite"/>
        </authorList>
    </citation>
    <scope>IDENTIFICATION</scope>
</reference>
<feature type="region of interest" description="Disordered" evidence="1">
    <location>
        <begin position="337"/>
        <end position="360"/>
    </location>
</feature>
<keyword evidence="2" id="KW-1185">Reference proteome</keyword>
<dbReference type="Proteomes" id="UP000887574">
    <property type="component" value="Unplaced"/>
</dbReference>
<organism evidence="2 3">
    <name type="scientific">Ditylenchus dipsaci</name>
    <dbReference type="NCBI Taxonomy" id="166011"/>
    <lineage>
        <taxon>Eukaryota</taxon>
        <taxon>Metazoa</taxon>
        <taxon>Ecdysozoa</taxon>
        <taxon>Nematoda</taxon>
        <taxon>Chromadorea</taxon>
        <taxon>Rhabditida</taxon>
        <taxon>Tylenchina</taxon>
        <taxon>Tylenchomorpha</taxon>
        <taxon>Sphaerularioidea</taxon>
        <taxon>Anguinidae</taxon>
        <taxon>Anguininae</taxon>
        <taxon>Ditylenchus</taxon>
    </lineage>
</organism>
<evidence type="ECO:0000313" key="3">
    <source>
        <dbReference type="WBParaSite" id="jg15040"/>
    </source>
</evidence>
<accession>A0A915D3K8</accession>
<feature type="region of interest" description="Disordered" evidence="1">
    <location>
        <begin position="261"/>
        <end position="288"/>
    </location>
</feature>
<proteinExistence type="predicted"/>
<sequence length="399" mass="44111">MVVVLVVVVLGVFSQQRNTPPPSGSMDYIPFAPLSFESTTSRENRPTSSFSRADVKSSSMVVPPLPLCLSTSSPWLPSPAPPPKCLTTTILEGEALFFDLLQFCWPYCCPVVVVLLLLTTTIATSVAVPPLSSLLAPGITTASFYYSILPLYYNRMQRMEVSSGVLRLPLKNGVSPYNSTVNHQKHLRCNPSSNEMTTKRIPRKASNLMNKTMDNLNYWKRQFNQQEPGMAGAVGLPERLVRVGAKVDNLRMTYPLPEVSGAAGRKAMASSKEESHYHRATTTANQSAAQLISQKPIPKALLKTLSPIQNSPKFLLSSYECMATKKSHHADFALTTTNNNSHARKGQNELDSAPLSDQSSNDLKHWMMMTSDLENDPGKQQQQKKLDYDDDDLVFAIEI</sequence>
<evidence type="ECO:0000256" key="1">
    <source>
        <dbReference type="SAM" id="MobiDB-lite"/>
    </source>
</evidence>
<dbReference type="AlphaFoldDB" id="A0A915D3K8"/>
<dbReference type="WBParaSite" id="jg15040">
    <property type="protein sequence ID" value="jg15040"/>
    <property type="gene ID" value="jg15040"/>
</dbReference>